<dbReference type="InterPro" id="IPR012337">
    <property type="entry name" value="RNaseH-like_sf"/>
</dbReference>
<keyword evidence="4" id="KW-1185">Reference proteome</keyword>
<dbReference type="AlphaFoldDB" id="A0AAD7DUG9"/>
<accession>A0AAD7DUG9</accession>
<proteinExistence type="predicted"/>
<dbReference type="SUPFAM" id="SSF53098">
    <property type="entry name" value="Ribonuclease H-like"/>
    <property type="match status" value="1"/>
</dbReference>
<feature type="domain" description="Retroviral polymerase SH3-like" evidence="2">
    <location>
        <begin position="261"/>
        <end position="314"/>
    </location>
</feature>
<evidence type="ECO:0000259" key="2">
    <source>
        <dbReference type="Pfam" id="PF25597"/>
    </source>
</evidence>
<evidence type="ECO:0000256" key="1">
    <source>
        <dbReference type="SAM" id="SignalP"/>
    </source>
</evidence>
<keyword evidence="1" id="KW-0732">Signal</keyword>
<dbReference type="InterPro" id="IPR057670">
    <property type="entry name" value="SH3_retrovirus"/>
</dbReference>
<protein>
    <recommendedName>
        <fullName evidence="2">Retroviral polymerase SH3-like domain-containing protein</fullName>
    </recommendedName>
</protein>
<evidence type="ECO:0000313" key="3">
    <source>
        <dbReference type="EMBL" id="KAJ7699356.1"/>
    </source>
</evidence>
<dbReference type="Pfam" id="PF25597">
    <property type="entry name" value="SH3_retrovirus"/>
    <property type="match status" value="1"/>
</dbReference>
<sequence>MLATVLPALTAVFTLPMAMYMLGTTIADEGASQACSSDAVNNILPRLGHGESASPILIEDVCHTVPDVVELCLSIYVTISIHSGTSCPTFLDSGTSENCVVNCAHFITYQQLNIQGSTALKSGGDFEVAGKGMAEFPVHVADGDFGRQETTLAVFETWLVEVEVQTGKCCKCVHIDLGREFDNLFLGFCAKWGIRVEMIPKDSSSANRFWAEGMTTYCYICGFILLSHHPDIVPWVACFRKKDAVGSLIKLNVSHLHVWGSQCWVKDLDHVEGKLGKQGWEGTMVGYIRPQGYHIYDPKRKNIYQVQNTIFKEGNPH</sequence>
<reference evidence="3" key="1">
    <citation type="submission" date="2023-03" db="EMBL/GenBank/DDBJ databases">
        <title>Massive genome expansion in bonnet fungi (Mycena s.s.) driven by repeated elements and novel gene families across ecological guilds.</title>
        <authorList>
            <consortium name="Lawrence Berkeley National Laboratory"/>
            <person name="Harder C.B."/>
            <person name="Miyauchi S."/>
            <person name="Viragh M."/>
            <person name="Kuo A."/>
            <person name="Thoen E."/>
            <person name="Andreopoulos B."/>
            <person name="Lu D."/>
            <person name="Skrede I."/>
            <person name="Drula E."/>
            <person name="Henrissat B."/>
            <person name="Morin E."/>
            <person name="Kohler A."/>
            <person name="Barry K."/>
            <person name="LaButti K."/>
            <person name="Morin E."/>
            <person name="Salamov A."/>
            <person name="Lipzen A."/>
            <person name="Mereny Z."/>
            <person name="Hegedus B."/>
            <person name="Baldrian P."/>
            <person name="Stursova M."/>
            <person name="Weitz H."/>
            <person name="Taylor A."/>
            <person name="Grigoriev I.V."/>
            <person name="Nagy L.G."/>
            <person name="Martin F."/>
            <person name="Kauserud H."/>
        </authorList>
    </citation>
    <scope>NUCLEOTIDE SEQUENCE</scope>
    <source>
        <strain evidence="3">CBHHK067</strain>
    </source>
</reference>
<organism evidence="3 4">
    <name type="scientific">Mycena rosella</name>
    <name type="common">Pink bonnet</name>
    <name type="synonym">Agaricus rosellus</name>
    <dbReference type="NCBI Taxonomy" id="1033263"/>
    <lineage>
        <taxon>Eukaryota</taxon>
        <taxon>Fungi</taxon>
        <taxon>Dikarya</taxon>
        <taxon>Basidiomycota</taxon>
        <taxon>Agaricomycotina</taxon>
        <taxon>Agaricomycetes</taxon>
        <taxon>Agaricomycetidae</taxon>
        <taxon>Agaricales</taxon>
        <taxon>Marasmiineae</taxon>
        <taxon>Mycenaceae</taxon>
        <taxon>Mycena</taxon>
    </lineage>
</organism>
<gene>
    <name evidence="3" type="ORF">B0H17DRAFT_1129405</name>
</gene>
<feature type="chain" id="PRO_5041901421" description="Retroviral polymerase SH3-like domain-containing protein" evidence="1">
    <location>
        <begin position="28"/>
        <end position="317"/>
    </location>
</feature>
<comment type="caution">
    <text evidence="3">The sequence shown here is derived from an EMBL/GenBank/DDBJ whole genome shotgun (WGS) entry which is preliminary data.</text>
</comment>
<feature type="signal peptide" evidence="1">
    <location>
        <begin position="1"/>
        <end position="27"/>
    </location>
</feature>
<dbReference type="Proteomes" id="UP001221757">
    <property type="component" value="Unassembled WGS sequence"/>
</dbReference>
<evidence type="ECO:0000313" key="4">
    <source>
        <dbReference type="Proteomes" id="UP001221757"/>
    </source>
</evidence>
<name>A0AAD7DUG9_MYCRO</name>
<dbReference type="EMBL" id="JARKIE010000023">
    <property type="protein sequence ID" value="KAJ7699356.1"/>
    <property type="molecule type" value="Genomic_DNA"/>
</dbReference>